<reference evidence="1 2" key="1">
    <citation type="journal article" date="2023" name="ACS Omega">
        <title>Identification of the Neoaspergillic Acid Biosynthesis Gene Cluster by Establishing an In Vitro CRISPR-Ribonucleoprotein Genetic System in Aspergillus melleus.</title>
        <authorList>
            <person name="Yuan B."/>
            <person name="Grau M.F."/>
            <person name="Murata R.M."/>
            <person name="Torok T."/>
            <person name="Venkateswaran K."/>
            <person name="Stajich J.E."/>
            <person name="Wang C.C.C."/>
        </authorList>
    </citation>
    <scope>NUCLEOTIDE SEQUENCE [LARGE SCALE GENOMIC DNA]</scope>
    <source>
        <strain evidence="1 2">IMV 1140</strain>
    </source>
</reference>
<proteinExistence type="predicted"/>
<evidence type="ECO:0000313" key="2">
    <source>
        <dbReference type="Proteomes" id="UP001177260"/>
    </source>
</evidence>
<protein>
    <submittedName>
        <fullName evidence="1">Uncharacterized protein</fullName>
    </submittedName>
</protein>
<gene>
    <name evidence="1" type="ORF">N8T08_010455</name>
</gene>
<sequence>MSNWTDHPRAVWPMVLAIVFEVLAIVAVGLRFYAHSLKRQKVADHDLMTVVALVFSSGLVALLIIATVIGGLGQHTAELSNPLVQGVHFAKVYVANSPVWACAISAVKVSILQLYLSIFRSKPFRYLCLSLITIQTMWCVMVILISLLLCQPLKLNWDPTAEGHCSSMSASYLCVHIINLLLDVAVGVAPTPELWKLQMKRRRKIELSILFALGIVICVITIFRITLINELVATDLTYSTTILFFFTILEPLLGIVLASLPMMRPLLQRVTGKSTVSSGSHGLNSSYAPSGLKRGRLPRGTMRLHGSVDSTAAINESENYNMKGLSQTRALPVWPQESAIRYHTVHKRFVLLAYLVCLSLYRLYISPLAGFPGPKLAAISGWYETYFEIVKKGGGQFTFEIKRMHERYGPIVRISPKELHIDDPEYYETIYSANRGLDKSAHVQDRFGAPTAAFSTPWHEVHKRRRGAIAPFFSKRRIYEQAPMIQANVDRICGRLAASYRGTGHPLCLNDVYASFVTDVIMTYAFNRSYHFLDQPSFTSAFTRSIQALKDFVHYAQQFPWLPRLLNLLPVCLMAMLQPSMEAILLFQEEMCSHVRQVLRNHEAGSDDDQKGTIFYELLNSGLPAEDLTVPRLKDEAMSIVGAGIETTKMANVVTSFHILNNPAVLRRLQDELKDAIPDSSKPPPLSVLEQLPYLGACIQEGIRLSYGATARSQRLSKHDPLIYHNWVIPPNVMVSLDTYHMHHDERVFPSSHEFKPERWLDGARGPDGEKSLTRYLASFGRGTRMCVGFNLAYAEMTLVLAGLFRNFRFELFETSRRDVDCYRDMVGLEVAPGSRGVRVLVVEGEA</sequence>
<evidence type="ECO:0000313" key="1">
    <source>
        <dbReference type="EMBL" id="KAK1140320.1"/>
    </source>
</evidence>
<accession>A0ACC3ARP3</accession>
<organism evidence="1 2">
    <name type="scientific">Aspergillus melleus</name>
    <dbReference type="NCBI Taxonomy" id="138277"/>
    <lineage>
        <taxon>Eukaryota</taxon>
        <taxon>Fungi</taxon>
        <taxon>Dikarya</taxon>
        <taxon>Ascomycota</taxon>
        <taxon>Pezizomycotina</taxon>
        <taxon>Eurotiomycetes</taxon>
        <taxon>Eurotiomycetidae</taxon>
        <taxon>Eurotiales</taxon>
        <taxon>Aspergillaceae</taxon>
        <taxon>Aspergillus</taxon>
        <taxon>Aspergillus subgen. Circumdati</taxon>
    </lineage>
</organism>
<dbReference type="Proteomes" id="UP001177260">
    <property type="component" value="Unassembled WGS sequence"/>
</dbReference>
<name>A0ACC3ARP3_9EURO</name>
<comment type="caution">
    <text evidence="1">The sequence shown here is derived from an EMBL/GenBank/DDBJ whole genome shotgun (WGS) entry which is preliminary data.</text>
</comment>
<dbReference type="EMBL" id="JAOPJF010000085">
    <property type="protein sequence ID" value="KAK1140320.1"/>
    <property type="molecule type" value="Genomic_DNA"/>
</dbReference>
<keyword evidence="2" id="KW-1185">Reference proteome</keyword>